<accession>A0A6C0IFT2</accession>
<evidence type="ECO:0000256" key="1">
    <source>
        <dbReference type="SAM" id="MobiDB-lite"/>
    </source>
</evidence>
<reference evidence="2" key="1">
    <citation type="journal article" date="2020" name="Nature">
        <title>Giant virus diversity and host interactions through global metagenomics.</title>
        <authorList>
            <person name="Schulz F."/>
            <person name="Roux S."/>
            <person name="Paez-Espino D."/>
            <person name="Jungbluth S."/>
            <person name="Walsh D.A."/>
            <person name="Denef V.J."/>
            <person name="McMahon K.D."/>
            <person name="Konstantinidis K.T."/>
            <person name="Eloe-Fadrosh E.A."/>
            <person name="Kyrpides N.C."/>
            <person name="Woyke T."/>
        </authorList>
    </citation>
    <scope>NUCLEOTIDE SEQUENCE</scope>
    <source>
        <strain evidence="2">GVMAG-M-3300023184-77</strain>
    </source>
</reference>
<evidence type="ECO:0000313" key="2">
    <source>
        <dbReference type="EMBL" id="QHT91375.1"/>
    </source>
</evidence>
<proteinExistence type="predicted"/>
<organism evidence="2">
    <name type="scientific">viral metagenome</name>
    <dbReference type="NCBI Taxonomy" id="1070528"/>
    <lineage>
        <taxon>unclassified sequences</taxon>
        <taxon>metagenomes</taxon>
        <taxon>organismal metagenomes</taxon>
    </lineage>
</organism>
<name>A0A6C0IFT2_9ZZZZ</name>
<dbReference type="AlphaFoldDB" id="A0A6C0IFT2"/>
<sequence length="121" mass="13769">MSDNQNENRNVKRLREEPPPPPLTANEAKDRASFIRGEITKVTVLKKQGKTFDEMKEACGEFANNYPHLFIMVTSDEGYSEETLHTMLVMLDRMAANKVTQHDASVVVGKHVAHHYMKPTK</sequence>
<feature type="compositionally biased region" description="Basic and acidic residues" evidence="1">
    <location>
        <begin position="9"/>
        <end position="18"/>
    </location>
</feature>
<feature type="region of interest" description="Disordered" evidence="1">
    <location>
        <begin position="1"/>
        <end position="29"/>
    </location>
</feature>
<dbReference type="EMBL" id="MN740165">
    <property type="protein sequence ID" value="QHT91375.1"/>
    <property type="molecule type" value="Genomic_DNA"/>
</dbReference>
<protein>
    <submittedName>
        <fullName evidence="2">Uncharacterized protein</fullName>
    </submittedName>
</protein>